<evidence type="ECO:0000313" key="3">
    <source>
        <dbReference type="EMBL" id="MDG0861205.1"/>
    </source>
</evidence>
<keyword evidence="2" id="KW-1133">Transmembrane helix</keyword>
<name>A0A9X4LI11_9BURK</name>
<keyword evidence="4" id="KW-1185">Reference proteome</keyword>
<sequence>MHVEPPSHAPSSLKELGIHYLMIVLGILTALGLEAGFETLHHRRLAQHTVEQLETELRANLAEVRSAAQKNQANADELAALYGDVKALAKQGKVKPEALYEMLRQRLKIAVQTPALRRDAWEAAVADQALIHMPRDALRRFSEAYTAQRETQLAVQATFNAVGSISRLTDAAVDAEFGRADPIEVLKALNGYRLTLRSVLSTQEELASQLGESLGEPGPAAPASAPAH</sequence>
<keyword evidence="2" id="KW-0472">Membrane</keyword>
<dbReference type="Proteomes" id="UP001152766">
    <property type="component" value="Unassembled WGS sequence"/>
</dbReference>
<dbReference type="EMBL" id="SGUG01000002">
    <property type="protein sequence ID" value="MDG0861205.1"/>
    <property type="molecule type" value="Genomic_DNA"/>
</dbReference>
<dbReference type="RefSeq" id="WP_268148351.1">
    <property type="nucleotide sequence ID" value="NZ_JAPPUW010000004.1"/>
</dbReference>
<evidence type="ECO:0000256" key="1">
    <source>
        <dbReference type="SAM" id="MobiDB-lite"/>
    </source>
</evidence>
<feature type="compositionally biased region" description="Low complexity" evidence="1">
    <location>
        <begin position="217"/>
        <end position="228"/>
    </location>
</feature>
<comment type="caution">
    <text evidence="3">The sequence shown here is derived from an EMBL/GenBank/DDBJ whole genome shotgun (WGS) entry which is preliminary data.</text>
</comment>
<proteinExistence type="predicted"/>
<reference evidence="3" key="1">
    <citation type="submission" date="2019-02" db="EMBL/GenBank/DDBJ databases">
        <title>Draft genome of the type strain Pelomonas aquatica CCUG 52575T.</title>
        <authorList>
            <person name="Gomila M."/>
            <person name="Lalucat J."/>
        </authorList>
    </citation>
    <scope>NUCLEOTIDE SEQUENCE</scope>
    <source>
        <strain evidence="3">CCUG 52575</strain>
    </source>
</reference>
<feature type="region of interest" description="Disordered" evidence="1">
    <location>
        <begin position="208"/>
        <end position="228"/>
    </location>
</feature>
<gene>
    <name evidence="3" type="ORF">EXJ73_01790</name>
</gene>
<organism evidence="3 4">
    <name type="scientific">Pelomonas aquatica</name>
    <dbReference type="NCBI Taxonomy" id="431058"/>
    <lineage>
        <taxon>Bacteria</taxon>
        <taxon>Pseudomonadati</taxon>
        <taxon>Pseudomonadota</taxon>
        <taxon>Betaproteobacteria</taxon>
        <taxon>Burkholderiales</taxon>
        <taxon>Sphaerotilaceae</taxon>
        <taxon>Roseateles</taxon>
    </lineage>
</organism>
<keyword evidence="2" id="KW-0812">Transmembrane</keyword>
<accession>A0A9X4LI11</accession>
<evidence type="ECO:0000313" key="4">
    <source>
        <dbReference type="Proteomes" id="UP001152766"/>
    </source>
</evidence>
<evidence type="ECO:0000256" key="2">
    <source>
        <dbReference type="SAM" id="Phobius"/>
    </source>
</evidence>
<feature type="transmembrane region" description="Helical" evidence="2">
    <location>
        <begin position="20"/>
        <end position="37"/>
    </location>
</feature>
<protein>
    <submittedName>
        <fullName evidence="3">Uncharacterized protein</fullName>
    </submittedName>
</protein>
<dbReference type="AlphaFoldDB" id="A0A9X4LI11"/>